<keyword evidence="11" id="KW-0496">Mitochondrion</keyword>
<dbReference type="PROSITE" id="PS00900">
    <property type="entry name" value="RNA_POL_PHAGE_1"/>
    <property type="match status" value="1"/>
</dbReference>
<dbReference type="Gene3D" id="1.10.1320.10">
    <property type="entry name" value="DNA-directed RNA polymerase, N-terminal domain"/>
    <property type="match status" value="1"/>
</dbReference>
<dbReference type="PANTHER" id="PTHR10102">
    <property type="entry name" value="DNA-DIRECTED RNA POLYMERASE, MITOCHONDRIAL"/>
    <property type="match status" value="1"/>
</dbReference>
<dbReference type="EC" id="2.7.7.6" evidence="2 8"/>
<keyword evidence="6 8" id="KW-0804">Transcription</keyword>
<accession>I7H467</accession>
<keyword evidence="4 8" id="KW-0808">Transferase</keyword>
<evidence type="ECO:0000256" key="6">
    <source>
        <dbReference type="ARBA" id="ARBA00023163"/>
    </source>
</evidence>
<dbReference type="InterPro" id="IPR046950">
    <property type="entry name" value="DNA-dir_Rpol_C_phage-type"/>
</dbReference>
<dbReference type="GO" id="GO:0003899">
    <property type="term" value="F:DNA-directed RNA polymerase activity"/>
    <property type="evidence" value="ECO:0007669"/>
    <property type="project" value="UniProtKB-EC"/>
</dbReference>
<dbReference type="PROSITE" id="PS00489">
    <property type="entry name" value="RNA_POL_PHAGE_2"/>
    <property type="match status" value="1"/>
</dbReference>
<dbReference type="AlphaFoldDB" id="I7H467"/>
<dbReference type="GO" id="GO:0003677">
    <property type="term" value="F:DNA binding"/>
    <property type="evidence" value="ECO:0007669"/>
    <property type="project" value="InterPro"/>
</dbReference>
<evidence type="ECO:0000256" key="2">
    <source>
        <dbReference type="ARBA" id="ARBA00012418"/>
    </source>
</evidence>
<keyword evidence="9" id="KW-0175">Coiled coil</keyword>
<dbReference type="SUPFAM" id="SSF56672">
    <property type="entry name" value="DNA/RNA polymerases"/>
    <property type="match status" value="1"/>
</dbReference>
<feature type="coiled-coil region" evidence="9">
    <location>
        <begin position="24"/>
        <end position="51"/>
    </location>
</feature>
<dbReference type="InterPro" id="IPR043502">
    <property type="entry name" value="DNA/RNA_pol_sf"/>
</dbReference>
<reference evidence="11" key="1">
    <citation type="submission" date="2012-02" db="EMBL/GenBank/DDBJ databases">
        <title>The mitochondrial genome of the Basidiomycete Lentinula edodes (shiitake mushroom).</title>
        <authorList>
            <person name="Babasaki K."/>
            <person name="Miyazaki Y."/>
        </authorList>
    </citation>
    <scope>NUCLEOTIDE SEQUENCE</scope>
    <source>
        <strain evidence="11">AkiyamaA567_pro_pm_17</strain>
    </source>
</reference>
<dbReference type="GO" id="GO:0034245">
    <property type="term" value="C:mitochondrial DNA-directed RNA polymerase complex"/>
    <property type="evidence" value="ECO:0007669"/>
    <property type="project" value="TreeGrafter"/>
</dbReference>
<organism evidence="11">
    <name type="scientific">Lentinula edodes</name>
    <name type="common">Shiitake mushroom</name>
    <name type="synonym">Lentinus edodes</name>
    <dbReference type="NCBI Taxonomy" id="5353"/>
    <lineage>
        <taxon>Eukaryota</taxon>
        <taxon>Fungi</taxon>
        <taxon>Dikarya</taxon>
        <taxon>Basidiomycota</taxon>
        <taxon>Agaricomycotina</taxon>
        <taxon>Agaricomycetes</taxon>
        <taxon>Agaricomycetidae</taxon>
        <taxon>Agaricales</taxon>
        <taxon>Marasmiineae</taxon>
        <taxon>Omphalotaceae</taxon>
        <taxon>Lentinula</taxon>
    </lineage>
</organism>
<dbReference type="GO" id="GO:0006390">
    <property type="term" value="P:mitochondrial transcription"/>
    <property type="evidence" value="ECO:0007669"/>
    <property type="project" value="TreeGrafter"/>
</dbReference>
<evidence type="ECO:0000256" key="3">
    <source>
        <dbReference type="ARBA" id="ARBA00022478"/>
    </source>
</evidence>
<comment type="function">
    <text evidence="8">DNA-dependent RNA polymerase catalyzes the transcription of DNA into RNA using the four ribonucleoside triphosphates as substrates.</text>
</comment>
<dbReference type="Pfam" id="PF00940">
    <property type="entry name" value="RNA_pol"/>
    <property type="match status" value="1"/>
</dbReference>
<evidence type="ECO:0000256" key="1">
    <source>
        <dbReference type="ARBA" id="ARBA00009493"/>
    </source>
</evidence>
<dbReference type="Gene3D" id="1.10.150.20">
    <property type="entry name" value="5' to 3' exonuclease, C-terminal subdomain"/>
    <property type="match status" value="1"/>
</dbReference>
<comment type="catalytic activity">
    <reaction evidence="7 8">
        <text>RNA(n) + a ribonucleoside 5'-triphosphate = RNA(n+1) + diphosphate</text>
        <dbReference type="Rhea" id="RHEA:21248"/>
        <dbReference type="Rhea" id="RHEA-COMP:14527"/>
        <dbReference type="Rhea" id="RHEA-COMP:17342"/>
        <dbReference type="ChEBI" id="CHEBI:33019"/>
        <dbReference type="ChEBI" id="CHEBI:61557"/>
        <dbReference type="ChEBI" id="CHEBI:140395"/>
        <dbReference type="EC" id="2.7.7.6"/>
    </reaction>
</comment>
<sequence length="1109" mass="128858">MEELLFFLFRNILYSIELITKLILKEYTDKIDNLKTTLSKLKSEISSEKYQLTKIDDLLNGNTVHMSNKEKKEFKKERRKIIFNHENLIQKINLKIEKLSKDYSKLEEIIFNKENEIKDLEISLKDKSLNELNEIYFKSNISTKSKFSAFKKNNKKNTYLINNNVGERRYFSTNEKALKLHNLNINNSPGSFSINNSSGLNHIIEEITTNPMYVKISQILNSTESSFEGETPNNKYKQLQIEETLRFFWNQELNKIFNGKKSLFSNSIGIDILMNSISKLDKVLNTIKTDKRYLKNKNYRNHILLSENGLIISIVLSNVIPHIMKYKASQNTATLFNRIGKELHSNLLNNEWIKYDKNEKATLTVEKYYVEQNNNKYEIEKGLSKEEFYIRLDEILGIISSDDYFKLGCDLAEIVSENSNLFNFMNVANEDNTVQRIIVPGHKLEDQIVKLLAVDTEKLVMICEPCKWEITINDTKSFNINKYGGFLLNNINKNEFLNQSFINNGKTTLHDLKIIDCINYLGSIPYTINTQVLKHVLNLIKSIEGEEQLYNNNKIKELIKLNMHHNTKNLYNLTLRKKYGDISLIHKHNSQYYSDKSIITSALLFSSWCDSSKDNSIYFNYFIDWRGRLYTDTSYLSFQGGNLARSLLLFKRGQLITEKGLEHLKIYTANCFGLDKLSYNQRLEWTENNLEKIISLPNLSDDDFKSMIHNHKPIYSEFYNFMMEADEPLLFLSCCVELKNYYSDPNRFLSNLPVYLDATCSGLQHLSTMINDTNLAKYVNIVKSNKEDIPNDVYTHMVLFVNKKIQEYIKVDYSLAILENININRKFIKPGIMTISYGATTRGIAEQLKNNHFRQIDLVKGKSLTYELISKEFNKTDFDIHLTVKQIYVLAKAIHSVLYDVFPNLTILVKYLKDMNKLLKKLKLPTIWLTPAGLIIEQNYAPIKSRDLTTSILGKRRGITLREMDRNVTDIRKQNNSIVPNVVHSFDASNIALLVENISSNFSVNKMNLLTIHDCFATNANDVDEMVLKVKLAFIALYSEKSFIDSYHNFILEFINKTGFIIKEKSTSKGENISYVYTENANIQIPKVPSFTINKNLKFDILGSQYFIN</sequence>
<dbReference type="InterPro" id="IPR037159">
    <property type="entry name" value="RNA_POL_N_sf"/>
</dbReference>
<evidence type="ECO:0000256" key="4">
    <source>
        <dbReference type="ARBA" id="ARBA00022679"/>
    </source>
</evidence>
<evidence type="ECO:0000256" key="5">
    <source>
        <dbReference type="ARBA" id="ARBA00022695"/>
    </source>
</evidence>
<feature type="domain" description="DNA-directed RNA polymerase C-terminal" evidence="10">
    <location>
        <begin position="656"/>
        <end position="1065"/>
    </location>
</feature>
<feature type="coiled-coil region" evidence="9">
    <location>
        <begin position="82"/>
        <end position="123"/>
    </location>
</feature>
<geneLocation type="mitochondrion" evidence="11"/>
<gene>
    <name evidence="11" type="primary">rnapol</name>
</gene>
<dbReference type="PANTHER" id="PTHR10102:SF0">
    <property type="entry name" value="DNA-DIRECTED RNA POLYMERASE, MITOCHONDRIAL"/>
    <property type="match status" value="1"/>
</dbReference>
<evidence type="ECO:0000256" key="8">
    <source>
        <dbReference type="RuleBase" id="RU003805"/>
    </source>
</evidence>
<comment type="similarity">
    <text evidence="1 8">Belongs to the phage and mitochondrial RNA polymerase family.</text>
</comment>
<dbReference type="EMBL" id="AB697989">
    <property type="protein sequence ID" value="BAM29336.1"/>
    <property type="molecule type" value="Genomic_DNA"/>
</dbReference>
<dbReference type="InterPro" id="IPR002092">
    <property type="entry name" value="DNA-dir_Rpol_phage-type"/>
</dbReference>
<dbReference type="Gene3D" id="1.10.287.280">
    <property type="match status" value="1"/>
</dbReference>
<evidence type="ECO:0000256" key="7">
    <source>
        <dbReference type="ARBA" id="ARBA00048552"/>
    </source>
</evidence>
<proteinExistence type="inferred from homology"/>
<protein>
    <recommendedName>
        <fullName evidence="2 8">DNA-directed RNA polymerase</fullName>
        <ecNumber evidence="2 8">2.7.7.6</ecNumber>
    </recommendedName>
</protein>
<keyword evidence="3 8" id="KW-0240">DNA-directed RNA polymerase</keyword>
<evidence type="ECO:0000259" key="10">
    <source>
        <dbReference type="Pfam" id="PF00940"/>
    </source>
</evidence>
<name>I7H467_LENED</name>
<evidence type="ECO:0000313" key="11">
    <source>
        <dbReference type="EMBL" id="BAM29336.1"/>
    </source>
</evidence>
<keyword evidence="5 8" id="KW-0548">Nucleotidyltransferase</keyword>
<evidence type="ECO:0000256" key="9">
    <source>
        <dbReference type="SAM" id="Coils"/>
    </source>
</evidence>